<accession>A0A0P0P292</accession>
<feature type="domain" description="DUF374" evidence="1">
    <location>
        <begin position="73"/>
        <end position="145"/>
    </location>
</feature>
<gene>
    <name evidence="2" type="ORF">AQ619_15805</name>
</gene>
<dbReference type="STRING" id="69395.AQ619_15805"/>
<dbReference type="RefSeq" id="WP_062149830.1">
    <property type="nucleotide sequence ID" value="NZ_CP013002.1"/>
</dbReference>
<organism evidence="2 3">
    <name type="scientific">Caulobacter henricii</name>
    <dbReference type="NCBI Taxonomy" id="69395"/>
    <lineage>
        <taxon>Bacteria</taxon>
        <taxon>Pseudomonadati</taxon>
        <taxon>Pseudomonadota</taxon>
        <taxon>Alphaproteobacteria</taxon>
        <taxon>Caulobacterales</taxon>
        <taxon>Caulobacteraceae</taxon>
        <taxon>Caulobacter</taxon>
    </lineage>
</organism>
<protein>
    <recommendedName>
        <fullName evidence="1">DUF374 domain-containing protein</fullName>
    </recommendedName>
</protein>
<dbReference type="CDD" id="cd07983">
    <property type="entry name" value="LPLAT_DUF374-like"/>
    <property type="match status" value="1"/>
</dbReference>
<dbReference type="AlphaFoldDB" id="A0A0P0P292"/>
<evidence type="ECO:0000313" key="3">
    <source>
        <dbReference type="Proteomes" id="UP000056905"/>
    </source>
</evidence>
<evidence type="ECO:0000313" key="2">
    <source>
        <dbReference type="EMBL" id="ALL14701.1"/>
    </source>
</evidence>
<dbReference type="Pfam" id="PF04028">
    <property type="entry name" value="DUF374"/>
    <property type="match status" value="1"/>
</dbReference>
<dbReference type="OrthoDB" id="9810508at2"/>
<sequence>MKPLRSPLVMGLLVRLMSGYLALTYRTLRWTHEGQSIAEQVWAESLARRSGAILALWHSRVPVGPATWPQGPDKPEIRVLVSQSRDGEFIARVIARLGLPAIRGSSLKKTDTAKNKGGEQAFRDMVKWVKDGGAMAITPDGPRGPVEVLQKGAVALARVSGAPVLFVGVAMKPCLRLGTWDRTIIPLPFARAAMVWDGPTTAGRDDDPDSLALAWGERLSAVSRRAEALVGEVDGTPQNPL</sequence>
<dbReference type="InterPro" id="IPR007172">
    <property type="entry name" value="DUF374"/>
</dbReference>
<dbReference type="Proteomes" id="UP000056905">
    <property type="component" value="Chromosome"/>
</dbReference>
<name>A0A0P0P292_9CAUL</name>
<keyword evidence="3" id="KW-1185">Reference proteome</keyword>
<evidence type="ECO:0000259" key="1">
    <source>
        <dbReference type="Pfam" id="PF04028"/>
    </source>
</evidence>
<proteinExistence type="predicted"/>
<dbReference type="KEGG" id="chq:AQ619_15805"/>
<dbReference type="EMBL" id="CP013002">
    <property type="protein sequence ID" value="ALL14701.1"/>
    <property type="molecule type" value="Genomic_DNA"/>
</dbReference>
<reference evidence="2 3" key="1">
    <citation type="submission" date="2015-10" db="EMBL/GenBank/DDBJ databases">
        <title>Conservation of the essential genome among Caulobacter and Brevundimonas species.</title>
        <authorList>
            <person name="Scott D."/>
            <person name="Ely B."/>
        </authorList>
    </citation>
    <scope>NUCLEOTIDE SEQUENCE [LARGE SCALE GENOMIC DNA]</scope>
    <source>
        <strain evidence="2 3">CB4</strain>
    </source>
</reference>